<keyword evidence="2" id="KW-1185">Reference proteome</keyword>
<dbReference type="RefSeq" id="WP_203380618.1">
    <property type="nucleotide sequence ID" value="NZ_JAENHP010000015.1"/>
</dbReference>
<comment type="caution">
    <text evidence="1">The sequence shown here is derived from an EMBL/GenBank/DDBJ whole genome shotgun (WGS) entry which is preliminary data.</text>
</comment>
<accession>A0ABS2ALG8</accession>
<sequence>MNDDRSVAVTRLWDAHLGTPFPGRLRSVDVAGVTMVLLDADVAGCVTTWLDNGGTLDERRWDTLATCELHLERVLPELSGAEAAYFQRLHDMAVLVLESPPTA</sequence>
<protein>
    <submittedName>
        <fullName evidence="1">Uncharacterized protein</fullName>
    </submittedName>
</protein>
<organism evidence="1 2">
    <name type="scientific">Paractinoplanes ovalisporus</name>
    <dbReference type="NCBI Taxonomy" id="2810368"/>
    <lineage>
        <taxon>Bacteria</taxon>
        <taxon>Bacillati</taxon>
        <taxon>Actinomycetota</taxon>
        <taxon>Actinomycetes</taxon>
        <taxon>Micromonosporales</taxon>
        <taxon>Micromonosporaceae</taxon>
        <taxon>Paractinoplanes</taxon>
    </lineage>
</organism>
<reference evidence="1 2" key="1">
    <citation type="submission" date="2021-01" db="EMBL/GenBank/DDBJ databases">
        <title>Actinoplanes sp. nov. LDG1-06 isolated from lichen.</title>
        <authorList>
            <person name="Saeng-In P."/>
            <person name="Phongsopitanun W."/>
            <person name="Kanchanasin P."/>
            <person name="Yuki M."/>
            <person name="Kudo T."/>
            <person name="Ohkuma M."/>
            <person name="Tanasupawat S."/>
        </authorList>
    </citation>
    <scope>NUCLEOTIDE SEQUENCE [LARGE SCALE GENOMIC DNA]</scope>
    <source>
        <strain evidence="1 2">LDG1-06</strain>
    </source>
</reference>
<name>A0ABS2ALG8_9ACTN</name>
<evidence type="ECO:0000313" key="2">
    <source>
        <dbReference type="Proteomes" id="UP000632138"/>
    </source>
</evidence>
<proteinExistence type="predicted"/>
<dbReference type="Proteomes" id="UP000632138">
    <property type="component" value="Unassembled WGS sequence"/>
</dbReference>
<evidence type="ECO:0000313" key="1">
    <source>
        <dbReference type="EMBL" id="MBM2620641.1"/>
    </source>
</evidence>
<gene>
    <name evidence="1" type="ORF">JIG36_34590</name>
</gene>
<dbReference type="EMBL" id="JAENHP010000015">
    <property type="protein sequence ID" value="MBM2620641.1"/>
    <property type="molecule type" value="Genomic_DNA"/>
</dbReference>